<keyword evidence="5" id="KW-1185">Reference proteome</keyword>
<dbReference type="InterPro" id="IPR009081">
    <property type="entry name" value="PP-bd_ACP"/>
</dbReference>
<keyword evidence="2" id="KW-0597">Phosphoprotein</keyword>
<name>A0ABT1UAL3_9GAMM</name>
<evidence type="ECO:0000313" key="5">
    <source>
        <dbReference type="Proteomes" id="UP001524586"/>
    </source>
</evidence>
<dbReference type="RefSeq" id="WP_256617283.1">
    <property type="nucleotide sequence ID" value="NZ_JANIBK010000252.1"/>
</dbReference>
<evidence type="ECO:0000256" key="1">
    <source>
        <dbReference type="ARBA" id="ARBA00022450"/>
    </source>
</evidence>
<dbReference type="InterPro" id="IPR042099">
    <property type="entry name" value="ANL_N_sf"/>
</dbReference>
<dbReference type="InterPro" id="IPR000873">
    <property type="entry name" value="AMP-dep_synth/lig_dom"/>
</dbReference>
<feature type="non-terminal residue" evidence="4">
    <location>
        <position position="1"/>
    </location>
</feature>
<dbReference type="InterPro" id="IPR045851">
    <property type="entry name" value="AMP-bd_C_sf"/>
</dbReference>
<accession>A0ABT1UAL3</accession>
<dbReference type="InterPro" id="IPR020806">
    <property type="entry name" value="PKS_PP-bd"/>
</dbReference>
<organism evidence="4 5">
    <name type="scientific">Methylomonas rivi</name>
    <dbReference type="NCBI Taxonomy" id="2952226"/>
    <lineage>
        <taxon>Bacteria</taxon>
        <taxon>Pseudomonadati</taxon>
        <taxon>Pseudomonadota</taxon>
        <taxon>Gammaproteobacteria</taxon>
        <taxon>Methylococcales</taxon>
        <taxon>Methylococcaceae</taxon>
        <taxon>Methylomonas</taxon>
    </lineage>
</organism>
<reference evidence="4 5" key="1">
    <citation type="submission" date="2022-07" db="EMBL/GenBank/DDBJ databases">
        <title>Methylomonas rivi sp. nov., Methylomonas rosea sp. nov., Methylomonas aureus sp. nov. and Methylomonas subterranea sp. nov., four novel methanotrophs isolated from a freshwater creek and the deep terrestrial subsurface.</title>
        <authorList>
            <person name="Abin C."/>
            <person name="Sankaranarayanan K."/>
            <person name="Garner C."/>
            <person name="Sindelar R."/>
            <person name="Kotary K."/>
            <person name="Garner R."/>
            <person name="Barclay S."/>
            <person name="Lawson P."/>
            <person name="Krumholz L."/>
        </authorList>
    </citation>
    <scope>NUCLEOTIDE SEQUENCE [LARGE SCALE GENOMIC DNA]</scope>
    <source>
        <strain evidence="4 5">WSC-6</strain>
    </source>
</reference>
<dbReference type="CDD" id="cd17646">
    <property type="entry name" value="A_NRPS_AB3403-like"/>
    <property type="match status" value="1"/>
</dbReference>
<keyword evidence="1" id="KW-0596">Phosphopantetheine</keyword>
<dbReference type="InterPro" id="IPR036736">
    <property type="entry name" value="ACP-like_sf"/>
</dbReference>
<dbReference type="EMBL" id="JANIBK010000252">
    <property type="protein sequence ID" value="MCQ8130888.1"/>
    <property type="molecule type" value="Genomic_DNA"/>
</dbReference>
<evidence type="ECO:0000256" key="2">
    <source>
        <dbReference type="ARBA" id="ARBA00022553"/>
    </source>
</evidence>
<dbReference type="PANTHER" id="PTHR44845:SF7">
    <property type="entry name" value="PLIPASTATIN SYNTHASE SUBUNIT D"/>
    <property type="match status" value="1"/>
</dbReference>
<dbReference type="Pfam" id="PF00550">
    <property type="entry name" value="PP-binding"/>
    <property type="match status" value="1"/>
</dbReference>
<dbReference type="NCBIfam" id="TIGR01733">
    <property type="entry name" value="AA-adenyl-dom"/>
    <property type="match status" value="1"/>
</dbReference>
<sequence>YPAERLGFMLTDIAPSVVLTQERFAGLEFAEAQALSLDSDWPWVAAYPADNPQPDLQPSNLTYCIYTSGSTGQPKGAGVPHQGILNRLQWMQAEYRLDHTDHVLQKTPYSFDVSVWEFFWPLMTGTRLVVAAPELHKDSQGLIKLIRSEGITTIHFVPSMLQAFVDTPGVEHCTSLKRVICSGEALPADLVQRFQQKLPAELHNLYGPTEASVDVSYWACPADCKENAIPIGKPIANLRLHILDRSLNPVPIGTPGELHIGGIGLGRGYLNRPDLTAERFVPDPFGPVGSRLYKTGDLTRYRPDGNIDYLGRIDHQVKIRGFRIELGEIEAQLLKQPEIKDAVVVAREDQPNDKRLVAYVVPHTTAADAKAEHAIVERIKAALKQNLPDYMVPSAFVVMEAMPLSANGKLDRKLLPTPDFSEQLKNACVAPRTETEQALAEIWQEVLGVEQVGIEDDFFELGGHSLLATQLMSRITKRFSVELPLRHLFKHGRLVALAETIARQQADGNALHAVTIP</sequence>
<dbReference type="Gene3D" id="3.40.50.12780">
    <property type="entry name" value="N-terminal domain of ligase-like"/>
    <property type="match status" value="1"/>
</dbReference>
<comment type="caution">
    <text evidence="4">The sequence shown here is derived from an EMBL/GenBank/DDBJ whole genome shotgun (WGS) entry which is preliminary data.</text>
</comment>
<dbReference type="SUPFAM" id="SSF56801">
    <property type="entry name" value="Acetyl-CoA synthetase-like"/>
    <property type="match status" value="1"/>
</dbReference>
<dbReference type="InterPro" id="IPR029058">
    <property type="entry name" value="AB_hydrolase_fold"/>
</dbReference>
<feature type="non-terminal residue" evidence="4">
    <location>
        <position position="517"/>
    </location>
</feature>
<dbReference type="Pfam" id="PF00501">
    <property type="entry name" value="AMP-binding"/>
    <property type="match status" value="1"/>
</dbReference>
<dbReference type="PANTHER" id="PTHR44845">
    <property type="entry name" value="CARRIER DOMAIN-CONTAINING PROTEIN"/>
    <property type="match status" value="1"/>
</dbReference>
<dbReference type="InterPro" id="IPR010071">
    <property type="entry name" value="AA_adenyl_dom"/>
</dbReference>
<dbReference type="SUPFAM" id="SSF47336">
    <property type="entry name" value="ACP-like"/>
    <property type="match status" value="1"/>
</dbReference>
<dbReference type="Gene3D" id="3.40.50.1820">
    <property type="entry name" value="alpha/beta hydrolase"/>
    <property type="match status" value="1"/>
</dbReference>
<evidence type="ECO:0000313" key="4">
    <source>
        <dbReference type="EMBL" id="MCQ8130888.1"/>
    </source>
</evidence>
<proteinExistence type="predicted"/>
<dbReference type="Pfam" id="PF13193">
    <property type="entry name" value="AMP-binding_C"/>
    <property type="match status" value="1"/>
</dbReference>
<dbReference type="PROSITE" id="PS50075">
    <property type="entry name" value="CARRIER"/>
    <property type="match status" value="1"/>
</dbReference>
<dbReference type="Proteomes" id="UP001524586">
    <property type="component" value="Unassembled WGS sequence"/>
</dbReference>
<evidence type="ECO:0000259" key="3">
    <source>
        <dbReference type="PROSITE" id="PS50075"/>
    </source>
</evidence>
<dbReference type="InterPro" id="IPR025110">
    <property type="entry name" value="AMP-bd_C"/>
</dbReference>
<feature type="domain" description="Carrier" evidence="3">
    <location>
        <begin position="430"/>
        <end position="505"/>
    </location>
</feature>
<gene>
    <name evidence="4" type="ORF">NP596_20705</name>
</gene>
<protein>
    <submittedName>
        <fullName evidence="4">Amino acid adenylation domain-containing protein</fullName>
    </submittedName>
</protein>
<dbReference type="SMART" id="SM00823">
    <property type="entry name" value="PKS_PP"/>
    <property type="match status" value="1"/>
</dbReference>
<dbReference type="Gene3D" id="3.30.300.30">
    <property type="match status" value="1"/>
</dbReference>